<dbReference type="InterPro" id="IPR036291">
    <property type="entry name" value="NAD(P)-bd_dom_sf"/>
</dbReference>
<dbReference type="PANTHER" id="PTHR43313:SF36">
    <property type="entry name" value="D-BETA-HYDROXYBUTYRATE DEHYDROGENASE, MITOCHONDRIAL"/>
    <property type="match status" value="1"/>
</dbReference>
<dbReference type="Pfam" id="PF00106">
    <property type="entry name" value="adh_short"/>
    <property type="match status" value="1"/>
</dbReference>
<dbReference type="GO" id="GO:0016491">
    <property type="term" value="F:oxidoreductase activity"/>
    <property type="evidence" value="ECO:0007669"/>
    <property type="project" value="TreeGrafter"/>
</dbReference>
<accession>A0A139AIW9</accession>
<dbReference type="PRINTS" id="PR00081">
    <property type="entry name" value="GDHRDH"/>
</dbReference>
<protein>
    <submittedName>
        <fullName evidence="1">NAD(P)-binding protein</fullName>
    </submittedName>
</protein>
<evidence type="ECO:0000313" key="1">
    <source>
        <dbReference type="EMBL" id="KXS16345.1"/>
    </source>
</evidence>
<dbReference type="AlphaFoldDB" id="A0A139AIW9"/>
<dbReference type="STRING" id="1344416.A0A139AIW9"/>
<dbReference type="EMBL" id="KQ965754">
    <property type="protein sequence ID" value="KXS16345.1"/>
    <property type="molecule type" value="Genomic_DNA"/>
</dbReference>
<organism evidence="1 2">
    <name type="scientific">Gonapodya prolifera (strain JEL478)</name>
    <name type="common">Monoblepharis prolifera</name>
    <dbReference type="NCBI Taxonomy" id="1344416"/>
    <lineage>
        <taxon>Eukaryota</taxon>
        <taxon>Fungi</taxon>
        <taxon>Fungi incertae sedis</taxon>
        <taxon>Chytridiomycota</taxon>
        <taxon>Chytridiomycota incertae sedis</taxon>
        <taxon>Monoblepharidomycetes</taxon>
        <taxon>Monoblepharidales</taxon>
        <taxon>Gonapodyaceae</taxon>
        <taxon>Gonapodya</taxon>
    </lineage>
</organism>
<dbReference type="GO" id="GO:0008202">
    <property type="term" value="P:steroid metabolic process"/>
    <property type="evidence" value="ECO:0007669"/>
    <property type="project" value="TreeGrafter"/>
</dbReference>
<dbReference type="InterPro" id="IPR002347">
    <property type="entry name" value="SDR_fam"/>
</dbReference>
<dbReference type="PANTHER" id="PTHR43313">
    <property type="entry name" value="SHORT-CHAIN DEHYDROGENASE/REDUCTASE FAMILY 9C"/>
    <property type="match status" value="1"/>
</dbReference>
<keyword evidence="2" id="KW-1185">Reference proteome</keyword>
<sequence length="367" mass="39201">MRSKTLKGRKRGIPDGAGFVAIRSVSTLTAISQRLGIQESVLGSAAAAGSLVAIAALVRLLRSSERIKGGEGRIVLVTGCDTGFGPVIATQLAQRGFTVYAGCLTQEGISRIRALGLANLRAVEMDVTRDDHVNAVKTLIEKEAAEGVFAVVNNAGVFAAYKWELSSMDAIRRDVEVNYLGVVRVSKAFLPLLRKFAASPRAASFKPRIVTISSAAGTQKSSPLGSYMSSKHAVQAFSATLRQEIRAQGILYSSIEPGVANTPIVAPSFVSQKKIDDIIAGNPPDILALYGGETEIRRKMALSGIHTKVQSMMPAQMVVDAVVEQVELAVPVLNVHVGFEAKLLIFMSTYLPASWMDQFAIDLDNSI</sequence>
<dbReference type="Gene3D" id="3.40.50.720">
    <property type="entry name" value="NAD(P)-binding Rossmann-like Domain"/>
    <property type="match status" value="1"/>
</dbReference>
<dbReference type="SUPFAM" id="SSF51735">
    <property type="entry name" value="NAD(P)-binding Rossmann-fold domains"/>
    <property type="match status" value="1"/>
</dbReference>
<reference evidence="1 2" key="1">
    <citation type="journal article" date="2015" name="Genome Biol. Evol.">
        <title>Phylogenomic analyses indicate that early fungi evolved digesting cell walls of algal ancestors of land plants.</title>
        <authorList>
            <person name="Chang Y."/>
            <person name="Wang S."/>
            <person name="Sekimoto S."/>
            <person name="Aerts A.L."/>
            <person name="Choi C."/>
            <person name="Clum A."/>
            <person name="LaButti K.M."/>
            <person name="Lindquist E.A."/>
            <person name="Yee Ngan C."/>
            <person name="Ohm R.A."/>
            <person name="Salamov A.A."/>
            <person name="Grigoriev I.V."/>
            <person name="Spatafora J.W."/>
            <person name="Berbee M.L."/>
        </authorList>
    </citation>
    <scope>NUCLEOTIDE SEQUENCE [LARGE SCALE GENOMIC DNA]</scope>
    <source>
        <strain evidence="1 2">JEL478</strain>
    </source>
</reference>
<dbReference type="OMA" id="WEDFHQV"/>
<gene>
    <name evidence="1" type="ORF">M427DRAFT_69294</name>
</gene>
<proteinExistence type="predicted"/>
<evidence type="ECO:0000313" key="2">
    <source>
        <dbReference type="Proteomes" id="UP000070544"/>
    </source>
</evidence>
<name>A0A139AIW9_GONPJ</name>
<dbReference type="Proteomes" id="UP000070544">
    <property type="component" value="Unassembled WGS sequence"/>
</dbReference>
<dbReference type="OrthoDB" id="2102561at2759"/>